<feature type="transmembrane region" description="Helical" evidence="6">
    <location>
        <begin position="12"/>
        <end position="31"/>
    </location>
</feature>
<feature type="transmembrane region" description="Helical" evidence="6">
    <location>
        <begin position="163"/>
        <end position="185"/>
    </location>
</feature>
<comment type="subcellular location">
    <subcellularLocation>
        <location evidence="1 6">Cell membrane</location>
        <topology evidence="1 6">Multi-pass membrane protein</topology>
    </subcellularLocation>
</comment>
<dbReference type="NCBIfam" id="TIGR00374">
    <property type="entry name" value="flippase-like domain"/>
    <property type="match status" value="1"/>
</dbReference>
<feature type="transmembrane region" description="Helical" evidence="6">
    <location>
        <begin position="324"/>
        <end position="344"/>
    </location>
</feature>
<dbReference type="PANTHER" id="PTHR39087:SF2">
    <property type="entry name" value="UPF0104 MEMBRANE PROTEIN MJ1595"/>
    <property type="match status" value="1"/>
</dbReference>
<reference evidence="7 8" key="2">
    <citation type="submission" date="2017-10" db="EMBL/GenBank/DDBJ databases">
        <authorList>
            <person name="Banno H."/>
            <person name="Chua N.-H."/>
        </authorList>
    </citation>
    <scope>NUCLEOTIDE SEQUENCE [LARGE SCALE GENOMIC DNA]</scope>
    <source>
        <strain evidence="7 8">JK623</strain>
    </source>
</reference>
<comment type="caution">
    <text evidence="7">The sequence shown here is derived from an EMBL/GenBank/DDBJ whole genome shotgun (WGS) entry which is preliminary data.</text>
</comment>
<dbReference type="Pfam" id="PF03706">
    <property type="entry name" value="LPG_synthase_TM"/>
    <property type="match status" value="1"/>
</dbReference>
<sequence length="352" mass="39240">METKKQKSKYKNLIWSIVFIFLVVFTVRMIISQSEGLSPKQFWQMIRSSNPAWLISGIISAGLFVWFEGVALCSILKGIGYSSKLRQGFLYSTSDIYFSAITPSATGGQPASAYFMLRDGIPGGVVTATLILNLMMYTISIVILGLFSIVLNPGAFFTFSLPAKVFIGIGFVALTALALIFLLILKKGNWIFDLTARIVQFLCRKHLLHGEKRKLAKIEKARSDYMECASLFSGRPHLMGKALFWNLLQRASQMIVPVYLYFAMHGDAKNGFVIFAKQCLVTIGFNFVPIPGGMGISDYLMLDGFRGLMSRDMAFQLELLSRGITFYICVTISGIITLIGYLAGRKKHDRSL</sequence>
<keyword evidence="6" id="KW-0443">Lipid metabolism</keyword>
<evidence type="ECO:0000256" key="3">
    <source>
        <dbReference type="ARBA" id="ARBA00022692"/>
    </source>
</evidence>
<evidence type="ECO:0000256" key="4">
    <source>
        <dbReference type="ARBA" id="ARBA00022989"/>
    </source>
</evidence>
<gene>
    <name evidence="6" type="primary">mprF</name>
    <name evidence="7" type="ORF">CSX02_06645</name>
</gene>
<dbReference type="RefSeq" id="WP_099386087.1">
    <property type="nucleotide sequence ID" value="NZ_JANSWH010000019.1"/>
</dbReference>
<evidence type="ECO:0000313" key="7">
    <source>
        <dbReference type="EMBL" id="PHU37677.1"/>
    </source>
</evidence>
<evidence type="ECO:0000313" key="8">
    <source>
        <dbReference type="Proteomes" id="UP000224563"/>
    </source>
</evidence>
<feature type="transmembrane region" description="Helical" evidence="6">
    <location>
        <begin position="125"/>
        <end position="151"/>
    </location>
</feature>
<comment type="catalytic activity">
    <reaction evidence="6">
        <text>L-lysyl-tRNA(Lys) + a 1,2-diacyl-sn-glycero-3-phospho-(1'-sn-glycerol) = a 1,2-diacyl-sn-glycero-3-phospho-1'-(3'-O-L-lysyl)-sn-glycerol + tRNA(Lys)</text>
        <dbReference type="Rhea" id="RHEA:10668"/>
        <dbReference type="Rhea" id="RHEA-COMP:9696"/>
        <dbReference type="Rhea" id="RHEA-COMP:9697"/>
        <dbReference type="ChEBI" id="CHEBI:64716"/>
        <dbReference type="ChEBI" id="CHEBI:75792"/>
        <dbReference type="ChEBI" id="CHEBI:78442"/>
        <dbReference type="ChEBI" id="CHEBI:78529"/>
        <dbReference type="EC" id="2.3.2.3"/>
    </reaction>
</comment>
<protein>
    <recommendedName>
        <fullName evidence="6">Phosphatidylglycerol lysyltransferase</fullName>
        <ecNumber evidence="6">2.3.2.3</ecNumber>
    </recommendedName>
    <alternativeName>
        <fullName evidence="6">Lysylphosphatidylglycerol synthase</fullName>
    </alternativeName>
</protein>
<keyword evidence="4 6" id="KW-1133">Transmembrane helix</keyword>
<dbReference type="GO" id="GO:0046677">
    <property type="term" value="P:response to antibiotic"/>
    <property type="evidence" value="ECO:0007669"/>
    <property type="project" value="UniProtKB-KW"/>
</dbReference>
<dbReference type="PANTHER" id="PTHR39087">
    <property type="entry name" value="UPF0104 MEMBRANE PROTEIN MJ1595"/>
    <property type="match status" value="1"/>
</dbReference>
<evidence type="ECO:0000256" key="1">
    <source>
        <dbReference type="ARBA" id="ARBA00004651"/>
    </source>
</evidence>
<accession>A0A2G3E320</accession>
<keyword evidence="2" id="KW-1003">Cell membrane</keyword>
<dbReference type="EC" id="2.3.2.3" evidence="6"/>
<dbReference type="Proteomes" id="UP000224563">
    <property type="component" value="Unassembled WGS sequence"/>
</dbReference>
<comment type="function">
    <text evidence="6">Catalyzes the transfer of a lysyl group from L-lysyl-tRNA(Lys) to membrane-bound phosphatidylglycerol (PG), which produces lysylphosphatidylglycerol (LPG), a major component of the bacterial membrane with a positive net charge. LPG synthesis contributes to bacterial virulence as it is involved in the resistance mechanism against cationic antimicrobial peptides (CAMP) produces by the host's immune system (defensins, cathelicidins) and by the competing microorganisms.</text>
</comment>
<keyword evidence="6" id="KW-0808">Transferase</keyword>
<dbReference type="GO" id="GO:0006629">
    <property type="term" value="P:lipid metabolic process"/>
    <property type="evidence" value="ECO:0007669"/>
    <property type="project" value="UniProtKB-KW"/>
</dbReference>
<dbReference type="GO" id="GO:0005886">
    <property type="term" value="C:plasma membrane"/>
    <property type="evidence" value="ECO:0007669"/>
    <property type="project" value="UniProtKB-SubCell"/>
</dbReference>
<comment type="similarity">
    <text evidence="6">Belongs to the LPG synthase family.</text>
</comment>
<dbReference type="GO" id="GO:0050071">
    <property type="term" value="F:phosphatidylglycerol lysyltransferase activity"/>
    <property type="evidence" value="ECO:0007669"/>
    <property type="project" value="UniProtKB-EC"/>
</dbReference>
<feature type="transmembrane region" description="Helical" evidence="6">
    <location>
        <begin position="51"/>
        <end position="76"/>
    </location>
</feature>
<keyword evidence="6" id="KW-0046">Antibiotic resistance</keyword>
<organism evidence="7 8">
    <name type="scientific">Agathobacter ruminis</name>
    <dbReference type="NCBI Taxonomy" id="1712665"/>
    <lineage>
        <taxon>Bacteria</taxon>
        <taxon>Bacillati</taxon>
        <taxon>Bacillota</taxon>
        <taxon>Clostridia</taxon>
        <taxon>Lachnospirales</taxon>
        <taxon>Lachnospiraceae</taxon>
        <taxon>Agathobacter</taxon>
    </lineage>
</organism>
<dbReference type="EMBL" id="PDYG01000032">
    <property type="protein sequence ID" value="PHU37677.1"/>
    <property type="molecule type" value="Genomic_DNA"/>
</dbReference>
<proteinExistence type="inferred from homology"/>
<evidence type="ECO:0000256" key="6">
    <source>
        <dbReference type="RuleBase" id="RU363042"/>
    </source>
</evidence>
<keyword evidence="5 6" id="KW-0472">Membrane</keyword>
<dbReference type="InterPro" id="IPR022791">
    <property type="entry name" value="L-PG_synthase/AglD"/>
</dbReference>
<dbReference type="AlphaFoldDB" id="A0A2G3E320"/>
<keyword evidence="8" id="KW-1185">Reference proteome</keyword>
<evidence type="ECO:0000256" key="5">
    <source>
        <dbReference type="ARBA" id="ARBA00023136"/>
    </source>
</evidence>
<keyword evidence="3 6" id="KW-0812">Transmembrane</keyword>
<name>A0A2G3E320_9FIRM</name>
<reference evidence="7 8" key="1">
    <citation type="submission" date="2017-10" db="EMBL/GenBank/DDBJ databases">
        <title>Resolving the taxonomy of Roseburia spp., Eubacterium rectale and Agathobacter spp. through phylogenomic analysis.</title>
        <authorList>
            <person name="Sheridan P.O."/>
            <person name="Walker A.W."/>
            <person name="Duncan S.H."/>
            <person name="Scott K.P."/>
            <person name="Toole P.W.O."/>
            <person name="Luis P."/>
            <person name="Flint H.J."/>
        </authorList>
    </citation>
    <scope>NUCLEOTIDE SEQUENCE [LARGE SCALE GENOMIC DNA]</scope>
    <source>
        <strain evidence="7 8">JK623</strain>
    </source>
</reference>
<evidence type="ECO:0000256" key="2">
    <source>
        <dbReference type="ARBA" id="ARBA00022475"/>
    </source>
</evidence>